<dbReference type="Gene3D" id="2.60.40.2630">
    <property type="match status" value="1"/>
</dbReference>
<dbReference type="Gene3D" id="2.160.20.110">
    <property type="match status" value="1"/>
</dbReference>
<sequence length="571" mass="60040">MRQTIMLMAACAALQAGCTNEVGEGLGIDTPIQVTANVEGIMTTRAENTKDNLDNFGLFIKDKDGGYDTNYGGENIKVSKPEGESVWTLANEVLYQGSGQTYFAYAPHADAEDIDENMILSFSVQADQSTGTNMQASDLLYDQGGTVGSANLSVTFSHKLSKLTVTLQKGENLTENVTFDGVTLRGTKPTTTLNLTDGAVNTAPGTATDIKMCPTGTAGTYECILVPQEATYSVLIYATVGGEQKTYVYTPSAAYKFESDRSYTLALKVKKADEPTAIEGIDVKGWDESIALGDGEAVEPYTIEADGSYTVRTAEGLQAWADAVGESSTRYPINCTLDADIDMTGQSWTPIRTGNAPEYTGVFDGNGHTITGLGDCLLVQNNNTVRNLTLVNPTGLTITTFFSATGAVAGENWAFIENCHVVGGNVKGANSGGIAGINMGGIRACSSSATVNADRVGGIVGHNEGSVLACYATGSVTGIENGEYNSIGAIVGWHVNDYGGTITACYWSGDTEKGVGNGNGSADGTTKVGDGNWRTAMSAMNTALTNEGISYRWTENNGEDKESRPLIIATE</sequence>
<dbReference type="Pfam" id="PF07581">
    <property type="entry name" value="Glug"/>
    <property type="match status" value="1"/>
</dbReference>
<dbReference type="InterPro" id="IPR042278">
    <property type="entry name" value="Mfa-like_1_N"/>
</dbReference>
<gene>
    <name evidence="2" type="ORF">H9977_01430</name>
</gene>
<accession>A0A9D2BFM4</accession>
<evidence type="ECO:0000313" key="2">
    <source>
        <dbReference type="EMBL" id="HIX73707.1"/>
    </source>
</evidence>
<comment type="caution">
    <text evidence="2">The sequence shown here is derived from an EMBL/GenBank/DDBJ whole genome shotgun (WGS) entry which is preliminary data.</text>
</comment>
<dbReference type="CDD" id="cd13121">
    <property type="entry name" value="BF2867_like_C"/>
    <property type="match status" value="1"/>
</dbReference>
<reference evidence="2" key="2">
    <citation type="submission" date="2021-04" db="EMBL/GenBank/DDBJ databases">
        <authorList>
            <person name="Gilroy R."/>
        </authorList>
    </citation>
    <scope>NUCLEOTIDE SEQUENCE</scope>
    <source>
        <strain evidence="2">ChiGjej6B6-14162</strain>
    </source>
</reference>
<organism evidence="2 3">
    <name type="scientific">Candidatus Parabacteroides intestinipullorum</name>
    <dbReference type="NCBI Taxonomy" id="2838723"/>
    <lineage>
        <taxon>Bacteria</taxon>
        <taxon>Pseudomonadati</taxon>
        <taxon>Bacteroidota</taxon>
        <taxon>Bacteroidia</taxon>
        <taxon>Bacteroidales</taxon>
        <taxon>Tannerellaceae</taxon>
        <taxon>Parabacteroides</taxon>
    </lineage>
</organism>
<dbReference type="InterPro" id="IPR025049">
    <property type="entry name" value="Mfa-like_1"/>
</dbReference>
<name>A0A9D2BFM4_9BACT</name>
<reference evidence="2" key="1">
    <citation type="journal article" date="2021" name="PeerJ">
        <title>Extensive microbial diversity within the chicken gut microbiome revealed by metagenomics and culture.</title>
        <authorList>
            <person name="Gilroy R."/>
            <person name="Ravi A."/>
            <person name="Getino M."/>
            <person name="Pursley I."/>
            <person name="Horton D.L."/>
            <person name="Alikhan N.F."/>
            <person name="Baker D."/>
            <person name="Gharbi K."/>
            <person name="Hall N."/>
            <person name="Watson M."/>
            <person name="Adriaenssens E.M."/>
            <person name="Foster-Nyarko E."/>
            <person name="Jarju S."/>
            <person name="Secka A."/>
            <person name="Antonio M."/>
            <person name="Oren A."/>
            <person name="Chaudhuri R.R."/>
            <person name="La Ragione R."/>
            <person name="Hildebrand F."/>
            <person name="Pallen M.J."/>
        </authorList>
    </citation>
    <scope>NUCLEOTIDE SEQUENCE</scope>
    <source>
        <strain evidence="2">ChiGjej6B6-14162</strain>
    </source>
</reference>
<dbReference type="Pfam" id="PF13149">
    <property type="entry name" value="Mfa_like_1"/>
    <property type="match status" value="1"/>
</dbReference>
<dbReference type="Gene3D" id="2.60.40.2620">
    <property type="entry name" value="Fimbrillin-like"/>
    <property type="match status" value="1"/>
</dbReference>
<dbReference type="AlphaFoldDB" id="A0A9D2BFM4"/>
<feature type="domain" description="GLUG" evidence="1">
    <location>
        <begin position="455"/>
        <end position="477"/>
    </location>
</feature>
<evidence type="ECO:0000313" key="3">
    <source>
        <dbReference type="Proteomes" id="UP000886740"/>
    </source>
</evidence>
<evidence type="ECO:0000259" key="1">
    <source>
        <dbReference type="Pfam" id="PF07581"/>
    </source>
</evidence>
<dbReference type="InterPro" id="IPR011493">
    <property type="entry name" value="GLUG"/>
</dbReference>
<proteinExistence type="predicted"/>
<dbReference type="EMBL" id="DXEL01000014">
    <property type="protein sequence ID" value="HIX73707.1"/>
    <property type="molecule type" value="Genomic_DNA"/>
</dbReference>
<protein>
    <submittedName>
        <fullName evidence="2">Fimbrillin family protein</fullName>
    </submittedName>
</protein>
<dbReference type="CDD" id="cd13120">
    <property type="entry name" value="BF2867_like_N"/>
    <property type="match status" value="1"/>
</dbReference>
<dbReference type="Proteomes" id="UP000886740">
    <property type="component" value="Unassembled WGS sequence"/>
</dbReference>